<dbReference type="SUPFAM" id="SSF52200">
    <property type="entry name" value="Toll/Interleukin receptor TIR domain"/>
    <property type="match status" value="1"/>
</dbReference>
<dbReference type="InParanoid" id="A0A059B537"/>
<feature type="domain" description="TIR" evidence="2">
    <location>
        <begin position="9"/>
        <end position="141"/>
    </location>
</feature>
<proteinExistence type="predicted"/>
<evidence type="ECO:0000256" key="1">
    <source>
        <dbReference type="ARBA" id="ARBA00023027"/>
    </source>
</evidence>
<reference evidence="3" key="1">
    <citation type="submission" date="2013-07" db="EMBL/GenBank/DDBJ databases">
        <title>The genome of Eucalyptus grandis.</title>
        <authorList>
            <person name="Schmutz J."/>
            <person name="Hayes R."/>
            <person name="Myburg A."/>
            <person name="Tuskan G."/>
            <person name="Grattapaglia D."/>
            <person name="Rokhsar D.S."/>
        </authorList>
    </citation>
    <scope>NUCLEOTIDE SEQUENCE</scope>
    <source>
        <tissue evidence="3">Leaf extractions</tissue>
    </source>
</reference>
<dbReference type="Pfam" id="PF01582">
    <property type="entry name" value="TIR"/>
    <property type="match status" value="1"/>
</dbReference>
<dbReference type="AlphaFoldDB" id="A0A059B537"/>
<dbReference type="PANTHER" id="PTHR32009">
    <property type="entry name" value="TMV RESISTANCE PROTEIN N-LIKE"/>
    <property type="match status" value="1"/>
</dbReference>
<evidence type="ECO:0000313" key="3">
    <source>
        <dbReference type="EMBL" id="KCW60775.1"/>
    </source>
</evidence>
<dbReference type="EMBL" id="KK198760">
    <property type="protein sequence ID" value="KCW60775.1"/>
    <property type="molecule type" value="Genomic_DNA"/>
</dbReference>
<evidence type="ECO:0000259" key="2">
    <source>
        <dbReference type="PROSITE" id="PS50104"/>
    </source>
</evidence>
<dbReference type="GO" id="GO:0007165">
    <property type="term" value="P:signal transduction"/>
    <property type="evidence" value="ECO:0000318"/>
    <property type="project" value="GO_Central"/>
</dbReference>
<sequence>MASPSQSKGPYDVFLSFRGPDTRLGIVSHLYKDLDQRGIYTFKDDEKIKKGERISDVIIKAIEESRIAVIIFSQRFASSSWCLDEVATIMDRKAAKKIIVLPVFHNVDPRTKYGSGSEIVKKWKENLEAAGCLCGWEFNNW</sequence>
<name>A0A059B537_EUCGR</name>
<gene>
    <name evidence="3" type="ORF">EUGRSUZ_H03503</name>
</gene>
<dbReference type="GO" id="GO:0006952">
    <property type="term" value="P:defense response"/>
    <property type="evidence" value="ECO:0000318"/>
    <property type="project" value="GO_Central"/>
</dbReference>
<keyword evidence="1" id="KW-0520">NAD</keyword>
<dbReference type="InterPro" id="IPR000157">
    <property type="entry name" value="TIR_dom"/>
</dbReference>
<accession>A0A059B537</accession>
<dbReference type="OMA" id="VHIIVEV"/>
<dbReference type="PROSITE" id="PS50104">
    <property type="entry name" value="TIR"/>
    <property type="match status" value="1"/>
</dbReference>
<dbReference type="InterPro" id="IPR035897">
    <property type="entry name" value="Toll_tir_struct_dom_sf"/>
</dbReference>
<dbReference type="Gene3D" id="3.40.50.10140">
    <property type="entry name" value="Toll/interleukin-1 receptor homology (TIR) domain"/>
    <property type="match status" value="1"/>
</dbReference>
<dbReference type="PANTHER" id="PTHR32009:SF109">
    <property type="entry name" value="TOLL-INTERLEUKIN-RESISTANCE (TIR) DOMAIN FAMILY PROTEIN"/>
    <property type="match status" value="1"/>
</dbReference>
<organism evidence="3">
    <name type="scientific">Eucalyptus grandis</name>
    <name type="common">Flooded gum</name>
    <dbReference type="NCBI Taxonomy" id="71139"/>
    <lineage>
        <taxon>Eukaryota</taxon>
        <taxon>Viridiplantae</taxon>
        <taxon>Streptophyta</taxon>
        <taxon>Embryophyta</taxon>
        <taxon>Tracheophyta</taxon>
        <taxon>Spermatophyta</taxon>
        <taxon>Magnoliopsida</taxon>
        <taxon>eudicotyledons</taxon>
        <taxon>Gunneridae</taxon>
        <taxon>Pentapetalae</taxon>
        <taxon>rosids</taxon>
        <taxon>malvids</taxon>
        <taxon>Myrtales</taxon>
        <taxon>Myrtaceae</taxon>
        <taxon>Myrtoideae</taxon>
        <taxon>Eucalypteae</taxon>
        <taxon>Eucalyptus</taxon>
    </lineage>
</organism>
<dbReference type="Gramene" id="KCW60775">
    <property type="protein sequence ID" value="KCW60775"/>
    <property type="gene ID" value="EUGRSUZ_H03503"/>
</dbReference>
<dbReference type="GO" id="GO:0005634">
    <property type="term" value="C:nucleus"/>
    <property type="evidence" value="ECO:0000318"/>
    <property type="project" value="GO_Central"/>
</dbReference>
<protein>
    <recommendedName>
        <fullName evidence="2">TIR domain-containing protein</fullName>
    </recommendedName>
</protein>
<dbReference type="SMART" id="SM00255">
    <property type="entry name" value="TIR"/>
    <property type="match status" value="1"/>
</dbReference>